<evidence type="ECO:0000256" key="8">
    <source>
        <dbReference type="ARBA" id="ARBA00022723"/>
    </source>
</evidence>
<feature type="binding site" evidence="10">
    <location>
        <begin position="173"/>
        <end position="175"/>
    </location>
    <ligand>
        <name>substrate</name>
    </ligand>
</feature>
<dbReference type="EMBL" id="FUKW01000092">
    <property type="protein sequence ID" value="SJN34932.1"/>
    <property type="molecule type" value="Genomic_DNA"/>
</dbReference>
<dbReference type="NCBIfam" id="TIGR01163">
    <property type="entry name" value="rpe"/>
    <property type="match status" value="1"/>
</dbReference>
<accession>A0A1R4JSI8</accession>
<dbReference type="FunFam" id="3.20.20.70:FF:000004">
    <property type="entry name" value="Ribulose-phosphate 3-epimerase"/>
    <property type="match status" value="1"/>
</dbReference>
<evidence type="ECO:0000256" key="10">
    <source>
        <dbReference type="HAMAP-Rule" id="MF_02227"/>
    </source>
</evidence>
<evidence type="ECO:0000256" key="12">
    <source>
        <dbReference type="PIRSR" id="PIRSR001461-1"/>
    </source>
</evidence>
<comment type="cofactor">
    <cofactor evidence="5">
        <name>Fe(2+)</name>
        <dbReference type="ChEBI" id="CHEBI:29033"/>
    </cofactor>
</comment>
<dbReference type="Pfam" id="PF00834">
    <property type="entry name" value="Ribul_P_3_epim"/>
    <property type="match status" value="1"/>
</dbReference>
<feature type="active site" description="Proton donor" evidence="10 12">
    <location>
        <position position="173"/>
    </location>
</feature>
<dbReference type="InterPro" id="IPR013785">
    <property type="entry name" value="Aldolase_TIM"/>
</dbReference>
<comment type="function">
    <text evidence="10">Catalyzes the reversible epimerization of D-ribulose 5-phosphate to D-xylulose 5-phosphate.</text>
</comment>
<dbReference type="Gene3D" id="3.20.20.70">
    <property type="entry name" value="Aldolase class I"/>
    <property type="match status" value="1"/>
</dbReference>
<feature type="binding site" evidence="10 14">
    <location>
        <begin position="195"/>
        <end position="196"/>
    </location>
    <ligand>
        <name>substrate</name>
    </ligand>
</feature>
<dbReference type="Proteomes" id="UP000195611">
    <property type="component" value="Unassembled WGS sequence"/>
</dbReference>
<dbReference type="InterPro" id="IPR011060">
    <property type="entry name" value="RibuloseP-bd_barrel"/>
</dbReference>
<dbReference type="RefSeq" id="WP_087058552.1">
    <property type="nucleotide sequence ID" value="NZ_FUKW01000092.1"/>
</dbReference>
<evidence type="ECO:0000256" key="4">
    <source>
        <dbReference type="ARBA" id="ARBA00001947"/>
    </source>
</evidence>
<gene>
    <name evidence="10" type="primary">rpe</name>
    <name evidence="15" type="ORF">FM115_06645</name>
</gene>
<comment type="cofactor">
    <cofactor evidence="2">
        <name>Mn(2+)</name>
        <dbReference type="ChEBI" id="CHEBI:29035"/>
    </cofactor>
</comment>
<evidence type="ECO:0000313" key="16">
    <source>
        <dbReference type="Proteomes" id="UP000195611"/>
    </source>
</evidence>
<evidence type="ECO:0000256" key="3">
    <source>
        <dbReference type="ARBA" id="ARBA00001941"/>
    </source>
</evidence>
<comment type="cofactor">
    <cofactor evidence="3">
        <name>Co(2+)</name>
        <dbReference type="ChEBI" id="CHEBI:48828"/>
    </cofactor>
</comment>
<reference evidence="15 16" key="1">
    <citation type="submission" date="2017-02" db="EMBL/GenBank/DDBJ databases">
        <authorList>
            <person name="Peterson S.W."/>
        </authorList>
    </citation>
    <scope>NUCLEOTIDE SEQUENCE [LARGE SCALE GENOMIC DNA]</scope>
    <source>
        <strain evidence="15 16">42ea</strain>
    </source>
</reference>
<dbReference type="NCBIfam" id="NF004076">
    <property type="entry name" value="PRK05581.1-4"/>
    <property type="match status" value="1"/>
</dbReference>
<feature type="binding site" evidence="10 13">
    <location>
        <position position="173"/>
    </location>
    <ligand>
        <name>a divalent metal cation</name>
        <dbReference type="ChEBI" id="CHEBI:60240"/>
    </ligand>
</feature>
<evidence type="ECO:0000256" key="11">
    <source>
        <dbReference type="PIRNR" id="PIRNR001461"/>
    </source>
</evidence>
<evidence type="ECO:0000256" key="7">
    <source>
        <dbReference type="ARBA" id="ARBA00013188"/>
    </source>
</evidence>
<name>A0A1R4JSI8_9LACT</name>
<evidence type="ECO:0000313" key="15">
    <source>
        <dbReference type="EMBL" id="SJN34932.1"/>
    </source>
</evidence>
<dbReference type="PROSITE" id="PS01085">
    <property type="entry name" value="RIBUL_P_3_EPIMER_1"/>
    <property type="match status" value="1"/>
</dbReference>
<feature type="binding site" evidence="10 13">
    <location>
        <position position="31"/>
    </location>
    <ligand>
        <name>a divalent metal cation</name>
        <dbReference type="ChEBI" id="CHEBI:60240"/>
    </ligand>
</feature>
<dbReference type="GO" id="GO:0046872">
    <property type="term" value="F:metal ion binding"/>
    <property type="evidence" value="ECO:0007669"/>
    <property type="project" value="UniProtKB-UniRule"/>
</dbReference>
<dbReference type="HAMAP" id="MF_02227">
    <property type="entry name" value="RPE"/>
    <property type="match status" value="1"/>
</dbReference>
<keyword evidence="9 10" id="KW-0413">Isomerase</keyword>
<feature type="active site" description="Proton acceptor" evidence="10 12">
    <location>
        <position position="33"/>
    </location>
</feature>
<feature type="binding site" evidence="10 13">
    <location>
        <position position="64"/>
    </location>
    <ligand>
        <name>a divalent metal cation</name>
        <dbReference type="ChEBI" id="CHEBI:60240"/>
    </ligand>
</feature>
<dbReference type="InterPro" id="IPR000056">
    <property type="entry name" value="Ribul_P_3_epim-like"/>
</dbReference>
<dbReference type="PIRSF" id="PIRSF001461">
    <property type="entry name" value="RPE"/>
    <property type="match status" value="1"/>
</dbReference>
<comment type="cofactor">
    <cofactor evidence="10 13">
        <name>a divalent metal cation</name>
        <dbReference type="ChEBI" id="CHEBI:60240"/>
    </cofactor>
    <text evidence="10 13">Binds 1 divalent metal cation per subunit.</text>
</comment>
<evidence type="ECO:0000256" key="14">
    <source>
        <dbReference type="PIRSR" id="PIRSR001461-3"/>
    </source>
</evidence>
<evidence type="ECO:0000256" key="2">
    <source>
        <dbReference type="ARBA" id="ARBA00001936"/>
    </source>
</evidence>
<comment type="catalytic activity">
    <reaction evidence="1 10 11">
        <text>D-ribulose 5-phosphate = D-xylulose 5-phosphate</text>
        <dbReference type="Rhea" id="RHEA:13677"/>
        <dbReference type="ChEBI" id="CHEBI:57737"/>
        <dbReference type="ChEBI" id="CHEBI:58121"/>
        <dbReference type="EC" id="5.1.3.1"/>
    </reaction>
</comment>
<dbReference type="GO" id="GO:0006098">
    <property type="term" value="P:pentose-phosphate shunt"/>
    <property type="evidence" value="ECO:0007669"/>
    <property type="project" value="UniProtKB-UniRule"/>
</dbReference>
<dbReference type="GO" id="GO:0019323">
    <property type="term" value="P:pentose catabolic process"/>
    <property type="evidence" value="ECO:0007669"/>
    <property type="project" value="UniProtKB-UniRule"/>
</dbReference>
<evidence type="ECO:0000256" key="9">
    <source>
        <dbReference type="ARBA" id="ARBA00023235"/>
    </source>
</evidence>
<sequence>MKIAPSILSADFAILKEQVSLVEQGGADWIHIDVMDGHFVPNLTFGYNVVDAIRPHTSLPLDCHLMIENPENFIENFAKAGADYISIHFESTNHIHGALQLIRKNGVKAGIVINPGTSIEMIKPVLHMVDLVLVMTVNPGFGGQSFLTETVAKIRELHQLIQKHHYEYMIEVDGGIEPETAKICKEAGAEVFVAGSYIYGAENPVEQIAKLQHAVN</sequence>
<comment type="cofactor">
    <cofactor evidence="4">
        <name>Zn(2+)</name>
        <dbReference type="ChEBI" id="CHEBI:29105"/>
    </cofactor>
</comment>
<dbReference type="PANTHER" id="PTHR11749">
    <property type="entry name" value="RIBULOSE-5-PHOSPHATE-3-EPIMERASE"/>
    <property type="match status" value="1"/>
</dbReference>
<dbReference type="SUPFAM" id="SSF51366">
    <property type="entry name" value="Ribulose-phoshate binding barrel"/>
    <property type="match status" value="1"/>
</dbReference>
<evidence type="ECO:0000256" key="1">
    <source>
        <dbReference type="ARBA" id="ARBA00001782"/>
    </source>
</evidence>
<keyword evidence="13" id="KW-0862">Zinc</keyword>
<keyword evidence="13" id="KW-0170">Cobalt</keyword>
<feature type="binding site" evidence="10 14">
    <location>
        <position position="6"/>
    </location>
    <ligand>
        <name>substrate</name>
    </ligand>
</feature>
<dbReference type="InterPro" id="IPR026019">
    <property type="entry name" value="Ribul_P_3_epim"/>
</dbReference>
<protein>
    <recommendedName>
        <fullName evidence="7 10">Ribulose-phosphate 3-epimerase</fullName>
        <ecNumber evidence="7 10">5.1.3.1</ecNumber>
    </recommendedName>
</protein>
<dbReference type="GO" id="GO:0005737">
    <property type="term" value="C:cytoplasm"/>
    <property type="evidence" value="ECO:0007669"/>
    <property type="project" value="UniProtKB-ARBA"/>
</dbReference>
<keyword evidence="10 11" id="KW-0119">Carbohydrate metabolism</keyword>
<comment type="pathway">
    <text evidence="10">Carbohydrate degradation.</text>
</comment>
<dbReference type="EC" id="5.1.3.1" evidence="7 10"/>
<feature type="binding site" evidence="10 14">
    <location>
        <begin position="140"/>
        <end position="143"/>
    </location>
    <ligand>
        <name>substrate</name>
    </ligand>
</feature>
<keyword evidence="13" id="KW-0464">Manganese</keyword>
<dbReference type="CDD" id="cd00429">
    <property type="entry name" value="RPE"/>
    <property type="match status" value="1"/>
</dbReference>
<evidence type="ECO:0000256" key="5">
    <source>
        <dbReference type="ARBA" id="ARBA00001954"/>
    </source>
</evidence>
<dbReference type="PROSITE" id="PS01086">
    <property type="entry name" value="RIBUL_P_3_EPIMER_2"/>
    <property type="match status" value="1"/>
</dbReference>
<dbReference type="GO" id="GO:0004750">
    <property type="term" value="F:D-ribulose-phosphate 3-epimerase activity"/>
    <property type="evidence" value="ECO:0007669"/>
    <property type="project" value="UniProtKB-UniRule"/>
</dbReference>
<proteinExistence type="inferred from homology"/>
<dbReference type="AlphaFoldDB" id="A0A1R4JSI8"/>
<feature type="binding site" evidence="10 14">
    <location>
        <position position="64"/>
    </location>
    <ligand>
        <name>substrate</name>
    </ligand>
</feature>
<feature type="binding site" evidence="14">
    <location>
        <position position="175"/>
    </location>
    <ligand>
        <name>substrate</name>
    </ligand>
</feature>
<feature type="binding site" evidence="10 13">
    <location>
        <position position="33"/>
    </location>
    <ligand>
        <name>a divalent metal cation</name>
        <dbReference type="ChEBI" id="CHEBI:60240"/>
    </ligand>
</feature>
<organism evidence="15 16">
    <name type="scientific">Marinilactibacillus psychrotolerans 42ea</name>
    <dbReference type="NCBI Taxonomy" id="1255609"/>
    <lineage>
        <taxon>Bacteria</taxon>
        <taxon>Bacillati</taxon>
        <taxon>Bacillota</taxon>
        <taxon>Bacilli</taxon>
        <taxon>Lactobacillales</taxon>
        <taxon>Carnobacteriaceae</taxon>
        <taxon>Marinilactibacillus</taxon>
    </lineage>
</organism>
<comment type="similarity">
    <text evidence="6 10 11">Belongs to the ribulose-phosphate 3-epimerase family.</text>
</comment>
<keyword evidence="8 10" id="KW-0479">Metal-binding</keyword>
<evidence type="ECO:0000256" key="13">
    <source>
        <dbReference type="PIRSR" id="PIRSR001461-2"/>
    </source>
</evidence>
<evidence type="ECO:0000256" key="6">
    <source>
        <dbReference type="ARBA" id="ARBA00009541"/>
    </source>
</evidence>
<dbReference type="GeneID" id="96910543"/>